<keyword evidence="8" id="KW-0282">Flagellum</keyword>
<comment type="function">
    <text evidence="4 5">Required for flagellar hook formation. May act as a scaffolding protein.</text>
</comment>
<dbReference type="EMBL" id="FOOU01000002">
    <property type="protein sequence ID" value="SFF97649.1"/>
    <property type="molecule type" value="Genomic_DNA"/>
</dbReference>
<dbReference type="Proteomes" id="UP000198623">
    <property type="component" value="Unassembled WGS sequence"/>
</dbReference>
<dbReference type="Gene3D" id="2.60.40.4070">
    <property type="match status" value="1"/>
</dbReference>
<dbReference type="InterPro" id="IPR025963">
    <property type="entry name" value="FLgD_Tudor"/>
</dbReference>
<evidence type="ECO:0000313" key="8">
    <source>
        <dbReference type="EMBL" id="SFF97649.1"/>
    </source>
</evidence>
<evidence type="ECO:0000259" key="7">
    <source>
        <dbReference type="Pfam" id="PF13861"/>
    </source>
</evidence>
<protein>
    <recommendedName>
        <fullName evidence="2 5">Basal-body rod modification protein FlgD</fullName>
    </recommendedName>
</protein>
<keyword evidence="3 5" id="KW-1005">Bacterial flagellum biogenesis</keyword>
<feature type="domain" description="FlgD Tudor-like" evidence="7">
    <location>
        <begin position="91"/>
        <end position="222"/>
    </location>
</feature>
<evidence type="ECO:0000259" key="6">
    <source>
        <dbReference type="Pfam" id="PF13860"/>
    </source>
</evidence>
<gene>
    <name evidence="8" type="ORF">SAMN05216175_102235</name>
</gene>
<name>A0A1I2N474_9GAMM</name>
<evidence type="ECO:0000256" key="1">
    <source>
        <dbReference type="ARBA" id="ARBA00010577"/>
    </source>
</evidence>
<dbReference type="GO" id="GO:0044781">
    <property type="term" value="P:bacterial-type flagellum organization"/>
    <property type="evidence" value="ECO:0007669"/>
    <property type="project" value="UniProtKB-UniRule"/>
</dbReference>
<accession>A0A1I2N474</accession>
<dbReference type="OrthoDB" id="9785233at2"/>
<proteinExistence type="inferred from homology"/>
<dbReference type="STRING" id="1045558.SAMN05216175_102235"/>
<organism evidence="8 9">
    <name type="scientific">Neptunomonas qingdaonensis</name>
    <dbReference type="NCBI Taxonomy" id="1045558"/>
    <lineage>
        <taxon>Bacteria</taxon>
        <taxon>Pseudomonadati</taxon>
        <taxon>Pseudomonadota</taxon>
        <taxon>Gammaproteobacteria</taxon>
        <taxon>Oceanospirillales</taxon>
        <taxon>Oceanospirillaceae</taxon>
        <taxon>Neptunomonas</taxon>
    </lineage>
</organism>
<keyword evidence="8" id="KW-0966">Cell projection</keyword>
<dbReference type="AlphaFoldDB" id="A0A1I2N474"/>
<evidence type="ECO:0000256" key="5">
    <source>
        <dbReference type="RuleBase" id="RU362076"/>
    </source>
</evidence>
<dbReference type="Pfam" id="PF13860">
    <property type="entry name" value="FlgD_ig"/>
    <property type="match status" value="1"/>
</dbReference>
<sequence length="225" mass="23828">MADINGVNATSVYEQINKANQSTSDSKTQSQSDSDMFMKLMIAQLKNQDPTSPADTADFMQQISNMSSVESINNLNTTMTEMSSALLTSQAALQASSMVGQTAFVKTDAAVLDSGGNIEGVLSLPDSASDVRVSIYDAAGSVVDSWSMGSKTSGDHNFSWQVGDRDPQSKYRVVVEATDKDGIYTPTESYIGHRVDSVTLGQNGIGMKVNTGAGSVSINDIKQIG</sequence>
<evidence type="ECO:0000313" key="9">
    <source>
        <dbReference type="Proteomes" id="UP000198623"/>
    </source>
</evidence>
<evidence type="ECO:0000256" key="4">
    <source>
        <dbReference type="ARBA" id="ARBA00024746"/>
    </source>
</evidence>
<comment type="similarity">
    <text evidence="1 5">Belongs to the FlgD family.</text>
</comment>
<feature type="domain" description="FlgD/Vpr Ig-like" evidence="6">
    <location>
        <begin position="112"/>
        <end position="180"/>
    </location>
</feature>
<reference evidence="9" key="1">
    <citation type="submission" date="2016-10" db="EMBL/GenBank/DDBJ databases">
        <authorList>
            <person name="Varghese N."/>
            <person name="Submissions S."/>
        </authorList>
    </citation>
    <scope>NUCLEOTIDE SEQUENCE [LARGE SCALE GENOMIC DNA]</scope>
    <source>
        <strain evidence="9">CGMCC 1.10971</strain>
    </source>
</reference>
<dbReference type="Pfam" id="PF03963">
    <property type="entry name" value="FlgD"/>
    <property type="match status" value="1"/>
</dbReference>
<dbReference type="RefSeq" id="WP_090724808.1">
    <property type="nucleotide sequence ID" value="NZ_FOOU01000002.1"/>
</dbReference>
<dbReference type="InterPro" id="IPR025965">
    <property type="entry name" value="FlgD/Vpr_Ig-like"/>
</dbReference>
<keyword evidence="8" id="KW-0969">Cilium</keyword>
<dbReference type="InterPro" id="IPR005648">
    <property type="entry name" value="FlgD"/>
</dbReference>
<dbReference type="Pfam" id="PF13861">
    <property type="entry name" value="FLgD_tudor"/>
    <property type="match status" value="1"/>
</dbReference>
<dbReference type="Gene3D" id="2.30.30.910">
    <property type="match status" value="1"/>
</dbReference>
<evidence type="ECO:0000256" key="2">
    <source>
        <dbReference type="ARBA" id="ARBA00016013"/>
    </source>
</evidence>
<keyword evidence="9" id="KW-1185">Reference proteome</keyword>
<evidence type="ECO:0000256" key="3">
    <source>
        <dbReference type="ARBA" id="ARBA00022795"/>
    </source>
</evidence>